<keyword evidence="7" id="KW-0804">Transcription</keyword>
<dbReference type="Pfam" id="PF00158">
    <property type="entry name" value="Sigma54_activat"/>
    <property type="match status" value="1"/>
</dbReference>
<evidence type="ECO:0000313" key="12">
    <source>
        <dbReference type="Proteomes" id="UP000681594"/>
    </source>
</evidence>
<keyword evidence="2" id="KW-0067">ATP-binding</keyword>
<dbReference type="PROSITE" id="PS00675">
    <property type="entry name" value="SIGMA54_INTERACT_1"/>
    <property type="match status" value="1"/>
</dbReference>
<evidence type="ECO:0000259" key="9">
    <source>
        <dbReference type="PROSITE" id="PS50045"/>
    </source>
</evidence>
<dbReference type="PANTHER" id="PTHR32071">
    <property type="entry name" value="TRANSCRIPTIONAL REGULATORY PROTEIN"/>
    <property type="match status" value="1"/>
</dbReference>
<dbReference type="CDD" id="cd00009">
    <property type="entry name" value="AAA"/>
    <property type="match status" value="1"/>
</dbReference>
<dbReference type="NCBIfam" id="TIGR02915">
    <property type="entry name" value="PEP_resp_reg"/>
    <property type="match status" value="1"/>
</dbReference>
<keyword evidence="3" id="KW-0902">Two-component regulatory system</keyword>
<dbReference type="InterPro" id="IPR025944">
    <property type="entry name" value="Sigma_54_int_dom_CS"/>
</dbReference>
<proteinExistence type="predicted"/>
<evidence type="ECO:0000256" key="7">
    <source>
        <dbReference type="ARBA" id="ARBA00023163"/>
    </source>
</evidence>
<comment type="caution">
    <text evidence="11">The sequence shown here is derived from an EMBL/GenBank/DDBJ whole genome shotgun (WGS) entry which is preliminary data.</text>
</comment>
<dbReference type="Pfam" id="PF25601">
    <property type="entry name" value="AAA_lid_14"/>
    <property type="match status" value="1"/>
</dbReference>
<evidence type="ECO:0000256" key="4">
    <source>
        <dbReference type="ARBA" id="ARBA00023015"/>
    </source>
</evidence>
<organism evidence="11 12">
    <name type="scientific">Pararoseomonas baculiformis</name>
    <dbReference type="NCBI Taxonomy" id="2820812"/>
    <lineage>
        <taxon>Bacteria</taxon>
        <taxon>Pseudomonadati</taxon>
        <taxon>Pseudomonadota</taxon>
        <taxon>Alphaproteobacteria</taxon>
        <taxon>Acetobacterales</taxon>
        <taxon>Acetobacteraceae</taxon>
        <taxon>Pararoseomonas</taxon>
    </lineage>
</organism>
<dbReference type="InterPro" id="IPR001789">
    <property type="entry name" value="Sig_transdc_resp-reg_receiver"/>
</dbReference>
<dbReference type="InterPro" id="IPR014264">
    <property type="entry name" value="PEP-CTERM_resp_reg"/>
</dbReference>
<evidence type="ECO:0000259" key="10">
    <source>
        <dbReference type="PROSITE" id="PS50110"/>
    </source>
</evidence>
<dbReference type="RefSeq" id="WP_209379389.1">
    <property type="nucleotide sequence ID" value="NZ_JAGIZB010000008.1"/>
</dbReference>
<gene>
    <name evidence="11" type="primary">prsR</name>
    <name evidence="11" type="ORF">J8J14_10160</name>
</gene>
<dbReference type="SUPFAM" id="SSF46689">
    <property type="entry name" value="Homeodomain-like"/>
    <property type="match status" value="1"/>
</dbReference>
<dbReference type="InterPro" id="IPR009057">
    <property type="entry name" value="Homeodomain-like_sf"/>
</dbReference>
<keyword evidence="6" id="KW-0010">Activator</keyword>
<evidence type="ECO:0000313" key="11">
    <source>
        <dbReference type="EMBL" id="MBP0445143.1"/>
    </source>
</evidence>
<dbReference type="PANTHER" id="PTHR32071:SF113">
    <property type="entry name" value="ALGINATE BIOSYNTHESIS TRANSCRIPTIONAL REGULATORY PROTEIN ALGB"/>
    <property type="match status" value="1"/>
</dbReference>
<accession>A0ABS4ADS9</accession>
<dbReference type="PROSITE" id="PS00688">
    <property type="entry name" value="SIGMA54_INTERACT_3"/>
    <property type="match status" value="1"/>
</dbReference>
<dbReference type="SMART" id="SM00382">
    <property type="entry name" value="AAA"/>
    <property type="match status" value="1"/>
</dbReference>
<dbReference type="InterPro" id="IPR025943">
    <property type="entry name" value="Sigma_54_int_dom_ATP-bd_2"/>
</dbReference>
<evidence type="ECO:0000256" key="2">
    <source>
        <dbReference type="ARBA" id="ARBA00022840"/>
    </source>
</evidence>
<evidence type="ECO:0000256" key="8">
    <source>
        <dbReference type="PROSITE-ProRule" id="PRU00169"/>
    </source>
</evidence>
<dbReference type="PROSITE" id="PS50110">
    <property type="entry name" value="RESPONSE_REGULATORY"/>
    <property type="match status" value="1"/>
</dbReference>
<dbReference type="InterPro" id="IPR002197">
    <property type="entry name" value="HTH_Fis"/>
</dbReference>
<feature type="domain" description="Sigma-54 factor interaction" evidence="9">
    <location>
        <begin position="146"/>
        <end position="375"/>
    </location>
</feature>
<dbReference type="SUPFAM" id="SSF52540">
    <property type="entry name" value="P-loop containing nucleoside triphosphate hydrolases"/>
    <property type="match status" value="1"/>
</dbReference>
<keyword evidence="8" id="KW-0597">Phosphoprotein</keyword>
<dbReference type="SMART" id="SM00448">
    <property type="entry name" value="REC"/>
    <property type="match status" value="1"/>
</dbReference>
<dbReference type="InterPro" id="IPR002078">
    <property type="entry name" value="Sigma_54_int"/>
</dbReference>
<evidence type="ECO:0000256" key="6">
    <source>
        <dbReference type="ARBA" id="ARBA00023159"/>
    </source>
</evidence>
<keyword evidence="4" id="KW-0805">Transcription regulation</keyword>
<dbReference type="Pfam" id="PF00072">
    <property type="entry name" value="Response_reg"/>
    <property type="match status" value="1"/>
</dbReference>
<dbReference type="Gene3D" id="3.40.50.300">
    <property type="entry name" value="P-loop containing nucleotide triphosphate hydrolases"/>
    <property type="match status" value="1"/>
</dbReference>
<dbReference type="InterPro" id="IPR025662">
    <property type="entry name" value="Sigma_54_int_dom_ATP-bd_1"/>
</dbReference>
<protein>
    <submittedName>
        <fullName evidence="11">PEP-CTERM-box response regulator transcription factor</fullName>
    </submittedName>
</protein>
<evidence type="ECO:0000256" key="5">
    <source>
        <dbReference type="ARBA" id="ARBA00023125"/>
    </source>
</evidence>
<dbReference type="PROSITE" id="PS50045">
    <property type="entry name" value="SIGMA54_INTERACT_4"/>
    <property type="match status" value="1"/>
</dbReference>
<dbReference type="InterPro" id="IPR058031">
    <property type="entry name" value="AAA_lid_NorR"/>
</dbReference>
<keyword evidence="12" id="KW-1185">Reference proteome</keyword>
<dbReference type="InterPro" id="IPR027417">
    <property type="entry name" value="P-loop_NTPase"/>
</dbReference>
<dbReference type="EMBL" id="JAGIZB010000008">
    <property type="protein sequence ID" value="MBP0445143.1"/>
    <property type="molecule type" value="Genomic_DNA"/>
</dbReference>
<dbReference type="PRINTS" id="PR01590">
    <property type="entry name" value="HTHFIS"/>
</dbReference>
<keyword evidence="1" id="KW-0547">Nucleotide-binding</keyword>
<name>A0ABS4ADS9_9PROT</name>
<evidence type="ECO:0000256" key="1">
    <source>
        <dbReference type="ARBA" id="ARBA00022741"/>
    </source>
</evidence>
<dbReference type="Gene3D" id="1.10.8.60">
    <property type="match status" value="1"/>
</dbReference>
<feature type="domain" description="Response regulatory" evidence="10">
    <location>
        <begin position="5"/>
        <end position="122"/>
    </location>
</feature>
<dbReference type="PROSITE" id="PS00676">
    <property type="entry name" value="SIGMA54_INTERACT_2"/>
    <property type="match status" value="1"/>
</dbReference>
<dbReference type="Proteomes" id="UP000681594">
    <property type="component" value="Unassembled WGS sequence"/>
</dbReference>
<evidence type="ECO:0000256" key="3">
    <source>
        <dbReference type="ARBA" id="ARBA00023012"/>
    </source>
</evidence>
<dbReference type="Pfam" id="PF02954">
    <property type="entry name" value="HTH_8"/>
    <property type="match status" value="1"/>
</dbReference>
<dbReference type="Gene3D" id="1.10.10.60">
    <property type="entry name" value="Homeodomain-like"/>
    <property type="match status" value="1"/>
</dbReference>
<dbReference type="SUPFAM" id="SSF52172">
    <property type="entry name" value="CheY-like"/>
    <property type="match status" value="1"/>
</dbReference>
<dbReference type="Gene3D" id="3.40.50.2300">
    <property type="match status" value="1"/>
</dbReference>
<reference evidence="11 12" key="1">
    <citation type="submission" date="2021-03" db="EMBL/GenBank/DDBJ databases">
        <authorList>
            <person name="So Y."/>
        </authorList>
    </citation>
    <scope>NUCLEOTIDE SEQUENCE [LARGE SCALE GENOMIC DNA]</scope>
    <source>
        <strain evidence="11 12">SSH11</strain>
    </source>
</reference>
<dbReference type="InterPro" id="IPR003593">
    <property type="entry name" value="AAA+_ATPase"/>
</dbReference>
<keyword evidence="5" id="KW-0238">DNA-binding</keyword>
<feature type="modified residue" description="4-aspartylphosphate" evidence="8">
    <location>
        <position position="52"/>
    </location>
</feature>
<sequence>MSRPKLLVVEDDPGLAAQYRWAFPDFRVLLAGDQASAEAIARREQPAVVLLDLGLPPDAEGVSEGFATLQAIRREWPRVPVVVASGQGQRENALRAIALGAADFHEKPVDIAVLRTVLDRALRLHDLEEENLRLAMTARPSAIRGIITADEGMLKVCATIERLSSVSIPVLLLGESGTGKEALARALHEIGGRASGPFVAINCAAIPESLMEGELFGHERGAFTGAVRQVPGKFENANGGTLFLDEIGEMPASLQAKMLRFLQDGVVERVGGRTPIRVDARIVSATNQPLEEQAATGRFRSDLLYRLNAVTVRIPPLRERGDDVALLARWFLAHNARAFNRRLRGFDPSALAALSSHRWPGNVRELENRVRRAALMANGAFVTSADLELAEPAPDPEISFDIRAARLRVERQMVERALARTNGSLSAAARLLGISRPTLYSLLDTHGITPNRSEDGTAAASSSST</sequence>
<dbReference type="InterPro" id="IPR011006">
    <property type="entry name" value="CheY-like_superfamily"/>
</dbReference>